<dbReference type="RefSeq" id="WP_245817778.1">
    <property type="nucleotide sequence ID" value="NZ_FZOU01000001.1"/>
</dbReference>
<dbReference type="Proteomes" id="UP000198356">
    <property type="component" value="Unassembled WGS sequence"/>
</dbReference>
<gene>
    <name evidence="1" type="ORF">SAMN05421770_101537</name>
</gene>
<evidence type="ECO:0000313" key="2">
    <source>
        <dbReference type="Proteomes" id="UP000198356"/>
    </source>
</evidence>
<protein>
    <submittedName>
        <fullName evidence="1">Uncharacterized protein</fullName>
    </submittedName>
</protein>
<keyword evidence="2" id="KW-1185">Reference proteome</keyword>
<evidence type="ECO:0000313" key="1">
    <source>
        <dbReference type="EMBL" id="SNS33247.1"/>
    </source>
</evidence>
<reference evidence="1 2" key="1">
    <citation type="submission" date="2017-06" db="EMBL/GenBank/DDBJ databases">
        <authorList>
            <person name="Kim H.J."/>
            <person name="Triplett B.A."/>
        </authorList>
    </citation>
    <scope>NUCLEOTIDE SEQUENCE [LARGE SCALE GENOMIC DNA]</scope>
    <source>
        <strain evidence="1 2">DSM 18704</strain>
    </source>
</reference>
<dbReference type="AlphaFoldDB" id="A0A239DLE2"/>
<dbReference type="EMBL" id="FZOU01000001">
    <property type="protein sequence ID" value="SNS33247.1"/>
    <property type="molecule type" value="Genomic_DNA"/>
</dbReference>
<name>A0A239DLE2_9BACT</name>
<accession>A0A239DLE2</accession>
<organism evidence="1 2">
    <name type="scientific">Granulicella rosea</name>
    <dbReference type="NCBI Taxonomy" id="474952"/>
    <lineage>
        <taxon>Bacteria</taxon>
        <taxon>Pseudomonadati</taxon>
        <taxon>Acidobacteriota</taxon>
        <taxon>Terriglobia</taxon>
        <taxon>Terriglobales</taxon>
        <taxon>Acidobacteriaceae</taxon>
        <taxon>Granulicella</taxon>
    </lineage>
</organism>
<sequence length="322" mass="32699">MSVPIAGVAPVSRRVRAYFAPVNRAGSAPTLFDPANIASFNVDAPPAPWVDLGWCSGFVRKSGTHIAALNTGAPAMAAGQARTEVEATVSLEFESWGKLQLALAAGVQQMNVLKPAAGAAANGSGGVAATALPLATDSTATALDVGTTAAPSFNVGDVVAVDVDYVAQVGFVGSGVSGGYVTSPVAVASDPNYIRRVTLNVGRVTAIAGGVLTLGAPLPAGIPVTGMKVSPVAAFCDREGGGFFQEWSALFVLDGAEGDRVIFHYPRLQSMAGIAEKTEALAGGLAKLRLAGTFRALPVVDANDGERVVCFRSYLAAALRAV</sequence>
<proteinExistence type="predicted"/>